<gene>
    <name evidence="1" type="ORF">A3Q56_05667</name>
</gene>
<dbReference type="OrthoDB" id="125057at2759"/>
<accession>A0A177AX84</accession>
<evidence type="ECO:0000313" key="2">
    <source>
        <dbReference type="Proteomes" id="UP000078046"/>
    </source>
</evidence>
<reference evidence="1 2" key="1">
    <citation type="submission" date="2016-04" db="EMBL/GenBank/DDBJ databases">
        <title>The genome of Intoshia linei affirms orthonectids as highly simplified spiralians.</title>
        <authorList>
            <person name="Mikhailov K.V."/>
            <person name="Slusarev G.S."/>
            <person name="Nikitin M.A."/>
            <person name="Logacheva M.D."/>
            <person name="Penin A."/>
            <person name="Aleoshin V."/>
            <person name="Panchin Y.V."/>
        </authorList>
    </citation>
    <scope>NUCLEOTIDE SEQUENCE [LARGE SCALE GENOMIC DNA]</scope>
    <source>
        <strain evidence="1">Intl2013</strain>
        <tissue evidence="1">Whole animal</tissue>
    </source>
</reference>
<sequence length="95" mass="11124">MNVTRWCSTAEMINRNSNAHKKINSVTLALQQTSTDMIDVRNIFKELVIQYSSMSRYLNEDSKIVLNKHFEKRVVKILDNHEHLLLKPELKAVKL</sequence>
<dbReference type="AlphaFoldDB" id="A0A177AX84"/>
<feature type="non-terminal residue" evidence="1">
    <location>
        <position position="95"/>
    </location>
</feature>
<dbReference type="PANTHER" id="PTHR40866">
    <property type="entry name" value="BED-TYPE DOMAIN-CONTAINING PROTEIN"/>
    <property type="match status" value="1"/>
</dbReference>
<keyword evidence="2" id="KW-1185">Reference proteome</keyword>
<name>A0A177AX84_9BILA</name>
<comment type="caution">
    <text evidence="1">The sequence shown here is derived from an EMBL/GenBank/DDBJ whole genome shotgun (WGS) entry which is preliminary data.</text>
</comment>
<protein>
    <submittedName>
        <fullName evidence="1">Uncharacterized protein</fullName>
    </submittedName>
</protein>
<proteinExistence type="predicted"/>
<evidence type="ECO:0000313" key="1">
    <source>
        <dbReference type="EMBL" id="OAF66609.1"/>
    </source>
</evidence>
<dbReference type="EMBL" id="LWCA01000881">
    <property type="protein sequence ID" value="OAF66609.1"/>
    <property type="molecule type" value="Genomic_DNA"/>
</dbReference>
<dbReference type="PANTHER" id="PTHR40866:SF1">
    <property type="entry name" value="BED-TYPE DOMAIN-CONTAINING PROTEIN"/>
    <property type="match status" value="1"/>
</dbReference>
<organism evidence="1 2">
    <name type="scientific">Intoshia linei</name>
    <dbReference type="NCBI Taxonomy" id="1819745"/>
    <lineage>
        <taxon>Eukaryota</taxon>
        <taxon>Metazoa</taxon>
        <taxon>Spiralia</taxon>
        <taxon>Lophotrochozoa</taxon>
        <taxon>Mesozoa</taxon>
        <taxon>Orthonectida</taxon>
        <taxon>Rhopaluridae</taxon>
        <taxon>Intoshia</taxon>
    </lineage>
</organism>
<dbReference type="Proteomes" id="UP000078046">
    <property type="component" value="Unassembled WGS sequence"/>
</dbReference>